<evidence type="ECO:0000313" key="3">
    <source>
        <dbReference type="Proteomes" id="UP000297839"/>
    </source>
</evidence>
<keyword evidence="1" id="KW-0472">Membrane</keyword>
<sequence length="97" mass="11574">MDLTRIHCIKEWQVRHRRTHSLESRAWDVLLTVWVMGWIGWLPAYALDALWALPLCLVAMLGPDLYVAWRARWHRLNRLRCDWLPAASLPRRPHVRG</sequence>
<keyword evidence="1" id="KW-1133">Transmembrane helix</keyword>
<protein>
    <submittedName>
        <fullName evidence="2">Uncharacterized protein</fullName>
    </submittedName>
</protein>
<keyword evidence="1" id="KW-0812">Transmembrane</keyword>
<dbReference type="RefSeq" id="WP_135249644.1">
    <property type="nucleotide sequence ID" value="NZ_SMLK01000002.1"/>
</dbReference>
<dbReference type="AlphaFoldDB" id="A0A4Z0C0E9"/>
<evidence type="ECO:0000256" key="1">
    <source>
        <dbReference type="SAM" id="Phobius"/>
    </source>
</evidence>
<feature type="transmembrane region" description="Helical" evidence="1">
    <location>
        <begin position="50"/>
        <end position="69"/>
    </location>
</feature>
<feature type="transmembrane region" description="Helical" evidence="1">
    <location>
        <begin position="26"/>
        <end position="44"/>
    </location>
</feature>
<name>A0A4Z0C0E9_9BURK</name>
<keyword evidence="3" id="KW-1185">Reference proteome</keyword>
<dbReference type="OrthoDB" id="9155042at2"/>
<dbReference type="EMBL" id="SMLK01000002">
    <property type="protein sequence ID" value="TFZ04018.1"/>
    <property type="molecule type" value="Genomic_DNA"/>
</dbReference>
<organism evidence="2 3">
    <name type="scientific">Ramlibacter humi</name>
    <dbReference type="NCBI Taxonomy" id="2530451"/>
    <lineage>
        <taxon>Bacteria</taxon>
        <taxon>Pseudomonadati</taxon>
        <taxon>Pseudomonadota</taxon>
        <taxon>Betaproteobacteria</taxon>
        <taxon>Burkholderiales</taxon>
        <taxon>Comamonadaceae</taxon>
        <taxon>Ramlibacter</taxon>
    </lineage>
</organism>
<reference evidence="2 3" key="1">
    <citation type="submission" date="2019-03" db="EMBL/GenBank/DDBJ databases">
        <title>Ramlibacter sp. 18x22-1, whole genome shotgun sequence.</title>
        <authorList>
            <person name="Zhang X."/>
            <person name="Feng G."/>
            <person name="Zhu H."/>
        </authorList>
    </citation>
    <scope>NUCLEOTIDE SEQUENCE [LARGE SCALE GENOMIC DNA]</scope>
    <source>
        <strain evidence="2 3">18x22-1</strain>
    </source>
</reference>
<comment type="caution">
    <text evidence="2">The sequence shown here is derived from an EMBL/GenBank/DDBJ whole genome shotgun (WGS) entry which is preliminary data.</text>
</comment>
<evidence type="ECO:0000313" key="2">
    <source>
        <dbReference type="EMBL" id="TFZ04018.1"/>
    </source>
</evidence>
<accession>A0A4Z0C0E9</accession>
<proteinExistence type="predicted"/>
<dbReference type="Proteomes" id="UP000297839">
    <property type="component" value="Unassembled WGS sequence"/>
</dbReference>
<gene>
    <name evidence="2" type="ORF">EZ216_10305</name>
</gene>